<dbReference type="PANTHER" id="PTHR46580:SF2">
    <property type="entry name" value="MAM DOMAIN-CONTAINING PROTEIN"/>
    <property type="match status" value="1"/>
</dbReference>
<dbReference type="InterPro" id="IPR028994">
    <property type="entry name" value="Integrin_alpha_N"/>
</dbReference>
<keyword evidence="1" id="KW-0732">Signal</keyword>
<dbReference type="Gene3D" id="2.130.10.130">
    <property type="entry name" value="Integrin alpha, N-terminal"/>
    <property type="match status" value="2"/>
</dbReference>
<sequence>MAARELPLAGTLQVQSALAVAAADFDGDGDLDLAALSRVGDGGRPNRVSLVINQSGGQFSPGGSFEVGTGDAGALVVGDFDSNGDPDLAATNQADGTVSVLLGRRGSRFSAPVGFAAGEQPVGLAVGDFNGDGRQDLVAANQISPAGTVSVLPGSGGGNFGAPVAFETGDASRSVAAGDVDGDGDLDLAVGNVGGDYYAPDSVTLLKNNGDGGFGDPATLSGSYLDPTALQFGDIDGDGDLDLVVLNSQLEVYGFGYGSVGAQTLRNDGTGDFTAIESFNLGTSPEAGGLALDDLDGDGDLDLAAFNSLDGAMALRRNDGSGQFGELARFASGNGNGIVLADIDRDGDSDVVTGGSDTLRLLSNNGQGDLQAAPIFGFNAETFRDVRSGELALGDLDGDGDLDVLFGYPYYSGAISLNRGDGTFVGGPSGPTVYRITSLALGDIDGDGDLDLAAGSSYYENVSLSKNNGNATFADAGVLNTPSTPRAIAPADLDGDGDLDLAVSGDNYSTDFFTAVALNNGNGSFADAATVSGMALNFLQAGDLDGDGDLDLVGVNGTKVISLLNAGDGTFPTSREADAGGESGQFTLLDFDGDGDLDLALPQGDSRSIALLRNRNGRLTLSRRVPLSIEPTAAVAADFDSDGDLDLAAVGGDLAVAIPNLGRGRFGAEERFVGGNGIRQILTGDLDGDADVDLAVDNRFAFGFGVLKNSSDGMRALQSR</sequence>
<dbReference type="Gene3D" id="2.40.128.340">
    <property type="match status" value="1"/>
</dbReference>
<name>A0ABY3PRZ8_9CYAN</name>
<keyword evidence="3" id="KW-1185">Reference proteome</keyword>
<protein>
    <submittedName>
        <fullName evidence="2">VCBS repeat-containing protein</fullName>
    </submittedName>
</protein>
<dbReference type="Proteomes" id="UP001054846">
    <property type="component" value="Chromosome"/>
</dbReference>
<gene>
    <name evidence="2" type="ORF">ISF26_09975</name>
</gene>
<reference evidence="2 3" key="1">
    <citation type="journal article" date="2021" name="Genome Biol. Evol.">
        <title>Complete Genome Sequencing of a Novel Gloeobacter Species from a Waterfall Cave in Mexico.</title>
        <authorList>
            <person name="Saw J.H."/>
            <person name="Cardona T."/>
            <person name="Montejano G."/>
        </authorList>
    </citation>
    <scope>NUCLEOTIDE SEQUENCE [LARGE SCALE GENOMIC DNA]</scope>
    <source>
        <strain evidence="2">MG652769</strain>
    </source>
</reference>
<organism evidence="2 3">
    <name type="scientific">Gloeobacter morelensis MG652769</name>
    <dbReference type="NCBI Taxonomy" id="2781736"/>
    <lineage>
        <taxon>Bacteria</taxon>
        <taxon>Bacillati</taxon>
        <taxon>Cyanobacteriota</taxon>
        <taxon>Cyanophyceae</taxon>
        <taxon>Gloeobacterales</taxon>
        <taxon>Gloeobacteraceae</taxon>
        <taxon>Gloeobacter</taxon>
        <taxon>Gloeobacter morelensis</taxon>
    </lineage>
</organism>
<dbReference type="Pfam" id="PF13517">
    <property type="entry name" value="FG-GAP_3"/>
    <property type="match status" value="6"/>
</dbReference>
<proteinExistence type="predicted"/>
<dbReference type="RefSeq" id="WP_230843746.1">
    <property type="nucleotide sequence ID" value="NZ_CP063845.1"/>
</dbReference>
<evidence type="ECO:0000256" key="1">
    <source>
        <dbReference type="ARBA" id="ARBA00022729"/>
    </source>
</evidence>
<dbReference type="SUPFAM" id="SSF69318">
    <property type="entry name" value="Integrin alpha N-terminal domain"/>
    <property type="match status" value="3"/>
</dbReference>
<dbReference type="InterPro" id="IPR013517">
    <property type="entry name" value="FG-GAP"/>
</dbReference>
<accession>A0ABY3PRZ8</accession>
<evidence type="ECO:0000313" key="3">
    <source>
        <dbReference type="Proteomes" id="UP001054846"/>
    </source>
</evidence>
<evidence type="ECO:0000313" key="2">
    <source>
        <dbReference type="EMBL" id="UFP96508.1"/>
    </source>
</evidence>
<dbReference type="EMBL" id="CP063845">
    <property type="protein sequence ID" value="UFP96508.1"/>
    <property type="molecule type" value="Genomic_DNA"/>
</dbReference>
<dbReference type="PANTHER" id="PTHR46580">
    <property type="entry name" value="SENSOR KINASE-RELATED"/>
    <property type="match status" value="1"/>
</dbReference>